<feature type="transmembrane region" description="Helical" evidence="5">
    <location>
        <begin position="274"/>
        <end position="298"/>
    </location>
</feature>
<dbReference type="InterPro" id="IPR033308">
    <property type="entry name" value="PGAP5/Cdc1/Ted1"/>
</dbReference>
<accession>A0A2J7Q2E5</accession>
<evidence type="ECO:0000256" key="3">
    <source>
        <dbReference type="ARBA" id="ARBA00022989"/>
    </source>
</evidence>
<dbReference type="GO" id="GO:0016787">
    <property type="term" value="F:hydrolase activity"/>
    <property type="evidence" value="ECO:0007669"/>
    <property type="project" value="InterPro"/>
</dbReference>
<dbReference type="SUPFAM" id="SSF56300">
    <property type="entry name" value="Metallo-dependent phosphatases"/>
    <property type="match status" value="1"/>
</dbReference>
<name>A0A2J7Q2E5_9NEOP</name>
<keyword evidence="4 5" id="KW-0472">Membrane</keyword>
<dbReference type="InterPro" id="IPR029052">
    <property type="entry name" value="Metallo-depent_PP-like"/>
</dbReference>
<dbReference type="AlphaFoldDB" id="A0A2J7Q2E5"/>
<dbReference type="PANTHER" id="PTHR13315:SF4">
    <property type="entry name" value="METALLOPHOSPHOESTERASE, ISOFORM E"/>
    <property type="match status" value="1"/>
</dbReference>
<comment type="subcellular location">
    <subcellularLocation>
        <location evidence="1">Membrane</location>
        <topology evidence="1">Multi-pass membrane protein</topology>
    </subcellularLocation>
</comment>
<evidence type="ECO:0000256" key="2">
    <source>
        <dbReference type="ARBA" id="ARBA00022692"/>
    </source>
</evidence>
<evidence type="ECO:0000256" key="5">
    <source>
        <dbReference type="SAM" id="Phobius"/>
    </source>
</evidence>
<dbReference type="GO" id="GO:0005783">
    <property type="term" value="C:endoplasmic reticulum"/>
    <property type="evidence" value="ECO:0007669"/>
    <property type="project" value="TreeGrafter"/>
</dbReference>
<proteinExistence type="predicted"/>
<keyword evidence="8" id="KW-1185">Reference proteome</keyword>
<keyword evidence="3 5" id="KW-1133">Transmembrane helix</keyword>
<evidence type="ECO:0000259" key="6">
    <source>
        <dbReference type="Pfam" id="PF00149"/>
    </source>
</evidence>
<keyword evidence="2 5" id="KW-0812">Transmembrane</keyword>
<sequence length="315" mass="36679">MLKKQRKTRIILVIIIAVLIYNEYIAYSLKKWFSWPTIHCSTSSKCIKILLVADPQILGEQYEVYFPRGLISRWDSDRYIYKVFQKAVSHVDPHVVVFLGDIMDEGSVATDDEFKRYIERFHNVFHVNHRAKFVFLPGDNDIGGETEPLSIRKMKMFQETFKQPDVMHLGHIDMFKVVTQIRPHAIFSAHDHKSRHISADAETGERILAEMLPPNAGPVWQYQLNTGLVHELMVPTCSYRMGVSNMGFGAAVIDGTTDTMLYAVLWLPSRFWQLYMYIITLSMICMFIILILCQHVWFRIRHKLRRGANNTKHTV</sequence>
<organism evidence="7 8">
    <name type="scientific">Cryptotermes secundus</name>
    <dbReference type="NCBI Taxonomy" id="105785"/>
    <lineage>
        <taxon>Eukaryota</taxon>
        <taxon>Metazoa</taxon>
        <taxon>Ecdysozoa</taxon>
        <taxon>Arthropoda</taxon>
        <taxon>Hexapoda</taxon>
        <taxon>Insecta</taxon>
        <taxon>Pterygota</taxon>
        <taxon>Neoptera</taxon>
        <taxon>Polyneoptera</taxon>
        <taxon>Dictyoptera</taxon>
        <taxon>Blattodea</taxon>
        <taxon>Blattoidea</taxon>
        <taxon>Termitoidae</taxon>
        <taxon>Kalotermitidae</taxon>
        <taxon>Cryptotermitinae</taxon>
        <taxon>Cryptotermes</taxon>
    </lineage>
</organism>
<evidence type="ECO:0000256" key="1">
    <source>
        <dbReference type="ARBA" id="ARBA00004141"/>
    </source>
</evidence>
<feature type="domain" description="Calcineurin-like phosphoesterase" evidence="6">
    <location>
        <begin position="47"/>
        <end position="172"/>
    </location>
</feature>
<protein>
    <recommendedName>
        <fullName evidence="6">Calcineurin-like phosphoesterase domain-containing protein</fullName>
    </recommendedName>
</protein>
<dbReference type="Gene3D" id="3.60.21.10">
    <property type="match status" value="1"/>
</dbReference>
<evidence type="ECO:0000313" key="7">
    <source>
        <dbReference type="EMBL" id="PNF22754.1"/>
    </source>
</evidence>
<dbReference type="PANTHER" id="PTHR13315">
    <property type="entry name" value="METALLO PHOSPHOESTERASE RELATED"/>
    <property type="match status" value="1"/>
</dbReference>
<evidence type="ECO:0000256" key="4">
    <source>
        <dbReference type="ARBA" id="ARBA00023136"/>
    </source>
</evidence>
<reference evidence="7 8" key="1">
    <citation type="submission" date="2017-12" db="EMBL/GenBank/DDBJ databases">
        <title>Hemimetabolous genomes reveal molecular basis of termite eusociality.</title>
        <authorList>
            <person name="Harrison M.C."/>
            <person name="Jongepier E."/>
            <person name="Robertson H.M."/>
            <person name="Arning N."/>
            <person name="Bitard-Feildel T."/>
            <person name="Chao H."/>
            <person name="Childers C.P."/>
            <person name="Dinh H."/>
            <person name="Doddapaneni H."/>
            <person name="Dugan S."/>
            <person name="Gowin J."/>
            <person name="Greiner C."/>
            <person name="Han Y."/>
            <person name="Hu H."/>
            <person name="Hughes D.S.T."/>
            <person name="Huylmans A.-K."/>
            <person name="Kemena C."/>
            <person name="Kremer L.P.M."/>
            <person name="Lee S.L."/>
            <person name="Lopez-Ezquerra A."/>
            <person name="Mallet L."/>
            <person name="Monroy-Kuhn J.M."/>
            <person name="Moser A."/>
            <person name="Murali S.C."/>
            <person name="Muzny D.M."/>
            <person name="Otani S."/>
            <person name="Piulachs M.-D."/>
            <person name="Poelchau M."/>
            <person name="Qu J."/>
            <person name="Schaub F."/>
            <person name="Wada-Katsumata A."/>
            <person name="Worley K.C."/>
            <person name="Xie Q."/>
            <person name="Ylla G."/>
            <person name="Poulsen M."/>
            <person name="Gibbs R.A."/>
            <person name="Schal C."/>
            <person name="Richards S."/>
            <person name="Belles X."/>
            <person name="Korb J."/>
            <person name="Bornberg-Bauer E."/>
        </authorList>
    </citation>
    <scope>NUCLEOTIDE SEQUENCE [LARGE SCALE GENOMIC DNA]</scope>
    <source>
        <tissue evidence="7">Whole body</tissue>
    </source>
</reference>
<comment type="caution">
    <text evidence="7">The sequence shown here is derived from an EMBL/GenBank/DDBJ whole genome shotgun (WGS) entry which is preliminary data.</text>
</comment>
<dbReference type="InterPro" id="IPR004843">
    <property type="entry name" value="Calcineurin-like_PHP"/>
</dbReference>
<dbReference type="EMBL" id="NEVH01019371">
    <property type="protein sequence ID" value="PNF22754.1"/>
    <property type="molecule type" value="Genomic_DNA"/>
</dbReference>
<evidence type="ECO:0000313" key="8">
    <source>
        <dbReference type="Proteomes" id="UP000235965"/>
    </source>
</evidence>
<dbReference type="Pfam" id="PF00149">
    <property type="entry name" value="Metallophos"/>
    <property type="match status" value="1"/>
</dbReference>
<gene>
    <name evidence="7" type="ORF">B7P43_G06671</name>
</gene>
<dbReference type="OrthoDB" id="5977743at2759"/>
<dbReference type="GO" id="GO:0006506">
    <property type="term" value="P:GPI anchor biosynthetic process"/>
    <property type="evidence" value="ECO:0007669"/>
    <property type="project" value="InterPro"/>
</dbReference>
<dbReference type="GO" id="GO:0016020">
    <property type="term" value="C:membrane"/>
    <property type="evidence" value="ECO:0007669"/>
    <property type="project" value="UniProtKB-SubCell"/>
</dbReference>
<dbReference type="Proteomes" id="UP000235965">
    <property type="component" value="Unassembled WGS sequence"/>
</dbReference>